<comment type="subcellular location">
    <subcellularLocation>
        <location evidence="1">Nucleus</location>
    </subcellularLocation>
</comment>
<dbReference type="PANTHER" id="PTHR13620">
    <property type="entry name" value="3-5 EXONUCLEASE"/>
    <property type="match status" value="1"/>
</dbReference>
<feature type="region of interest" description="Disordered" evidence="10">
    <location>
        <begin position="187"/>
        <end position="252"/>
    </location>
</feature>
<dbReference type="InterPro" id="IPR012337">
    <property type="entry name" value="RNaseH-like_sf"/>
</dbReference>
<keyword evidence="4" id="KW-0378">Hydrolase</keyword>
<evidence type="ECO:0000256" key="10">
    <source>
        <dbReference type="SAM" id="MobiDB-lite"/>
    </source>
</evidence>
<sequence>MPTDVCVFDGELVYANNASQVRAACTELLQIVASLQPQGKSLVLGFDMEWQYMPECPPALIQLCVRIPPAHGSQACDSLYLEGGASKKRQKLEQAQHHTCSPATATFRCYLLHIACLGEGMNRAHPSLKELLEHPNVFLATIAGRDEEKLANDLGVYPANLEQVNMAHFLLIQEQAAAAAAAPQAQGNEHSCGAPRSLSQKAAAQTKRQRRRQQQRQHHLLDELHPQQQGKPQQAPMLPQRHLQKQEQRGVPHEAVSLASLVGWHLGKRIDKSCQLSNEKWEAAQLDEKCMRYAATDAYATLLVFEEIRRKLRPLLAARNK</sequence>
<keyword evidence="13" id="KW-1185">Reference proteome</keyword>
<feature type="domain" description="3'-5' exonuclease" evidence="11">
    <location>
        <begin position="242"/>
        <end position="312"/>
    </location>
</feature>
<dbReference type="Pfam" id="PF01612">
    <property type="entry name" value="DNA_pol_A_exo1"/>
    <property type="match status" value="1"/>
</dbReference>
<dbReference type="Proteomes" id="UP000815325">
    <property type="component" value="Unassembled WGS sequence"/>
</dbReference>
<evidence type="ECO:0000256" key="7">
    <source>
        <dbReference type="ARBA" id="ARBA00023242"/>
    </source>
</evidence>
<dbReference type="InterPro" id="IPR036397">
    <property type="entry name" value="RNaseH_sf"/>
</dbReference>
<dbReference type="PANTHER" id="PTHR13620:SF109">
    <property type="entry name" value="3'-5' EXONUCLEASE"/>
    <property type="match status" value="1"/>
</dbReference>
<protein>
    <recommendedName>
        <fullName evidence="8">3'-5' exonuclease</fullName>
    </recommendedName>
    <alternativeName>
        <fullName evidence="9">Werner Syndrome-like exonuclease</fullName>
    </alternativeName>
</protein>
<keyword evidence="5" id="KW-0269">Exonuclease</keyword>
<gene>
    <name evidence="12" type="ORF">DUNSADRAFT_5879</name>
</gene>
<name>A0ABQ7GPG5_DUNSA</name>
<evidence type="ECO:0000256" key="3">
    <source>
        <dbReference type="ARBA" id="ARBA00022723"/>
    </source>
</evidence>
<dbReference type="Gene3D" id="3.30.420.10">
    <property type="entry name" value="Ribonuclease H-like superfamily/Ribonuclease H"/>
    <property type="match status" value="1"/>
</dbReference>
<keyword evidence="7" id="KW-0539">Nucleus</keyword>
<dbReference type="SUPFAM" id="SSF53098">
    <property type="entry name" value="Ribonuclease H-like"/>
    <property type="match status" value="1"/>
</dbReference>
<keyword evidence="2" id="KW-0540">Nuclease</keyword>
<dbReference type="InterPro" id="IPR051132">
    <property type="entry name" value="3-5_Exonuclease_domain"/>
</dbReference>
<proteinExistence type="predicted"/>
<dbReference type="InterPro" id="IPR002562">
    <property type="entry name" value="3'-5'_exonuclease_dom"/>
</dbReference>
<evidence type="ECO:0000256" key="4">
    <source>
        <dbReference type="ARBA" id="ARBA00022801"/>
    </source>
</evidence>
<evidence type="ECO:0000313" key="13">
    <source>
        <dbReference type="Proteomes" id="UP000815325"/>
    </source>
</evidence>
<evidence type="ECO:0000259" key="11">
    <source>
        <dbReference type="Pfam" id="PF01612"/>
    </source>
</evidence>
<organism evidence="12 13">
    <name type="scientific">Dunaliella salina</name>
    <name type="common">Green alga</name>
    <name type="synonym">Protococcus salinus</name>
    <dbReference type="NCBI Taxonomy" id="3046"/>
    <lineage>
        <taxon>Eukaryota</taxon>
        <taxon>Viridiplantae</taxon>
        <taxon>Chlorophyta</taxon>
        <taxon>core chlorophytes</taxon>
        <taxon>Chlorophyceae</taxon>
        <taxon>CS clade</taxon>
        <taxon>Chlamydomonadales</taxon>
        <taxon>Dunaliellaceae</taxon>
        <taxon>Dunaliella</taxon>
    </lineage>
</organism>
<evidence type="ECO:0000256" key="2">
    <source>
        <dbReference type="ARBA" id="ARBA00022722"/>
    </source>
</evidence>
<evidence type="ECO:0000256" key="5">
    <source>
        <dbReference type="ARBA" id="ARBA00022839"/>
    </source>
</evidence>
<evidence type="ECO:0000256" key="6">
    <source>
        <dbReference type="ARBA" id="ARBA00022842"/>
    </source>
</evidence>
<accession>A0ABQ7GPG5</accession>
<keyword evidence="3" id="KW-0479">Metal-binding</keyword>
<feature type="compositionally biased region" description="Basic residues" evidence="10">
    <location>
        <begin position="207"/>
        <end position="218"/>
    </location>
</feature>
<evidence type="ECO:0000256" key="9">
    <source>
        <dbReference type="ARBA" id="ARBA00042761"/>
    </source>
</evidence>
<evidence type="ECO:0000256" key="8">
    <source>
        <dbReference type="ARBA" id="ARBA00040531"/>
    </source>
</evidence>
<keyword evidence="6" id="KW-0460">Magnesium</keyword>
<comment type="caution">
    <text evidence="12">The sequence shown here is derived from an EMBL/GenBank/DDBJ whole genome shotgun (WGS) entry which is preliminary data.</text>
</comment>
<reference evidence="12" key="1">
    <citation type="submission" date="2017-08" db="EMBL/GenBank/DDBJ databases">
        <authorList>
            <person name="Polle J.E."/>
            <person name="Barry K."/>
            <person name="Cushman J."/>
            <person name="Schmutz J."/>
            <person name="Tran D."/>
            <person name="Hathwaick L.T."/>
            <person name="Yim W.C."/>
            <person name="Jenkins J."/>
            <person name="Mckie-Krisberg Z.M."/>
            <person name="Prochnik S."/>
            <person name="Lindquist E."/>
            <person name="Dockter R.B."/>
            <person name="Adam C."/>
            <person name="Molina H."/>
            <person name="Bunkerborg J."/>
            <person name="Jin E."/>
            <person name="Buchheim M."/>
            <person name="Magnuson J."/>
        </authorList>
    </citation>
    <scope>NUCLEOTIDE SEQUENCE</scope>
    <source>
        <strain evidence="12">CCAP 19/18</strain>
    </source>
</reference>
<evidence type="ECO:0000256" key="1">
    <source>
        <dbReference type="ARBA" id="ARBA00004123"/>
    </source>
</evidence>
<dbReference type="EMBL" id="MU069658">
    <property type="protein sequence ID" value="KAF5836493.1"/>
    <property type="molecule type" value="Genomic_DNA"/>
</dbReference>
<evidence type="ECO:0000313" key="12">
    <source>
        <dbReference type="EMBL" id="KAF5836493.1"/>
    </source>
</evidence>